<feature type="compositionally biased region" description="Polar residues" evidence="1">
    <location>
        <begin position="66"/>
        <end position="75"/>
    </location>
</feature>
<dbReference type="OrthoDB" id="3121081at2759"/>
<feature type="compositionally biased region" description="Pro residues" evidence="1">
    <location>
        <begin position="83"/>
        <end position="93"/>
    </location>
</feature>
<feature type="region of interest" description="Disordered" evidence="1">
    <location>
        <begin position="48"/>
        <end position="100"/>
    </location>
</feature>
<keyword evidence="3" id="KW-1185">Reference proteome</keyword>
<organism evidence="3">
    <name type="scientific">Laccaria bicolor (strain S238N-H82 / ATCC MYA-4686)</name>
    <name type="common">Bicoloured deceiver</name>
    <name type="synonym">Laccaria laccata var. bicolor</name>
    <dbReference type="NCBI Taxonomy" id="486041"/>
    <lineage>
        <taxon>Eukaryota</taxon>
        <taxon>Fungi</taxon>
        <taxon>Dikarya</taxon>
        <taxon>Basidiomycota</taxon>
        <taxon>Agaricomycotina</taxon>
        <taxon>Agaricomycetes</taxon>
        <taxon>Agaricomycetidae</taxon>
        <taxon>Agaricales</taxon>
        <taxon>Agaricineae</taxon>
        <taxon>Hydnangiaceae</taxon>
        <taxon>Laccaria</taxon>
    </lineage>
</organism>
<dbReference type="Proteomes" id="UP000001194">
    <property type="component" value="Unassembled WGS sequence"/>
</dbReference>
<reference evidence="2 3" key="1">
    <citation type="journal article" date="2008" name="Nature">
        <title>The genome of Laccaria bicolor provides insights into mycorrhizal symbiosis.</title>
        <authorList>
            <person name="Martin F."/>
            <person name="Aerts A."/>
            <person name="Ahren D."/>
            <person name="Brun A."/>
            <person name="Danchin E.G.J."/>
            <person name="Duchaussoy F."/>
            <person name="Gibon J."/>
            <person name="Kohler A."/>
            <person name="Lindquist E."/>
            <person name="Pereda V."/>
            <person name="Salamov A."/>
            <person name="Shapiro H.J."/>
            <person name="Wuyts J."/>
            <person name="Blaudez D."/>
            <person name="Buee M."/>
            <person name="Brokstein P."/>
            <person name="Canbaeck B."/>
            <person name="Cohen D."/>
            <person name="Courty P.E."/>
            <person name="Coutinho P.M."/>
            <person name="Delaruelle C."/>
            <person name="Detter J.C."/>
            <person name="Deveau A."/>
            <person name="DiFazio S."/>
            <person name="Duplessis S."/>
            <person name="Fraissinet-Tachet L."/>
            <person name="Lucic E."/>
            <person name="Frey-Klett P."/>
            <person name="Fourrey C."/>
            <person name="Feussner I."/>
            <person name="Gay G."/>
            <person name="Grimwood J."/>
            <person name="Hoegger P.J."/>
            <person name="Jain P."/>
            <person name="Kilaru S."/>
            <person name="Labbe J."/>
            <person name="Lin Y.C."/>
            <person name="Legue V."/>
            <person name="Le Tacon F."/>
            <person name="Marmeisse R."/>
            <person name="Melayah D."/>
            <person name="Montanini B."/>
            <person name="Muratet M."/>
            <person name="Nehls U."/>
            <person name="Niculita-Hirzel H."/>
            <person name="Oudot-Le Secq M.P."/>
            <person name="Peter M."/>
            <person name="Quesneville H."/>
            <person name="Rajashekar B."/>
            <person name="Reich M."/>
            <person name="Rouhier N."/>
            <person name="Schmutz J."/>
            <person name="Yin T."/>
            <person name="Chalot M."/>
            <person name="Henrissat B."/>
            <person name="Kuees U."/>
            <person name="Lucas S."/>
            <person name="Van de Peer Y."/>
            <person name="Podila G.K."/>
            <person name="Polle A."/>
            <person name="Pukkila P.J."/>
            <person name="Richardson P.M."/>
            <person name="Rouze P."/>
            <person name="Sanders I.R."/>
            <person name="Stajich J.E."/>
            <person name="Tunlid A."/>
            <person name="Tuskan G."/>
            <person name="Grigoriev I.V."/>
        </authorList>
    </citation>
    <scope>NUCLEOTIDE SEQUENCE [LARGE SCALE GENOMIC DNA]</scope>
    <source>
        <strain evidence="3">S238N-H82 / ATCC MYA-4686</strain>
    </source>
</reference>
<accession>B0DE07</accession>
<evidence type="ECO:0000313" key="2">
    <source>
        <dbReference type="EMBL" id="EDR07180.1"/>
    </source>
</evidence>
<gene>
    <name evidence="2" type="ORF">LACBIDRAFT_294573</name>
</gene>
<dbReference type="EMBL" id="DS547105">
    <property type="protein sequence ID" value="EDR07180.1"/>
    <property type="molecule type" value="Genomic_DNA"/>
</dbReference>
<evidence type="ECO:0000313" key="3">
    <source>
        <dbReference type="Proteomes" id="UP000001194"/>
    </source>
</evidence>
<sequence>MVINSKGEKGFVGTEIYTNKTRNSHISARSFIQILVSVSPKEIIKSCMGHKSHKPGESISHRGPKSTIQAASSRSMALLPATPRQPTPHPNPSQPQHNGTHANAYEYEVTPPSTCGTDCVGLPSHLRAFFTGGWWEHSGWRRNLGWRRERETKTSSRPAHNVLQAHIPSDQVPFLAHQPLAQVPRPSPPSLVPPPLPPFNRHLPLLQLSLPPPNRLLTSPNRLLAIPNIPLHLPNPLLHPLNVYPPARAHVGLALLGRLRVW</sequence>
<dbReference type="InParanoid" id="B0DE07"/>
<dbReference type="HOGENOM" id="CLU_1061977_0_0_1"/>
<dbReference type="AlphaFoldDB" id="B0DE07"/>
<proteinExistence type="predicted"/>
<dbReference type="GeneID" id="6077771"/>
<dbReference type="RefSeq" id="XP_001882111.1">
    <property type="nucleotide sequence ID" value="XM_001882076.1"/>
</dbReference>
<protein>
    <submittedName>
        <fullName evidence="2">Predicted protein</fullName>
    </submittedName>
</protein>
<evidence type="ECO:0000256" key="1">
    <source>
        <dbReference type="SAM" id="MobiDB-lite"/>
    </source>
</evidence>
<name>B0DE07_LACBS</name>
<dbReference type="KEGG" id="lbc:LACBIDRAFT_294573"/>